<protein>
    <submittedName>
        <fullName evidence="2">Myosin heavy chain</fullName>
    </submittedName>
</protein>
<evidence type="ECO:0000313" key="2">
    <source>
        <dbReference type="EMBL" id="SFV70775.1"/>
    </source>
</evidence>
<keyword evidence="1" id="KW-0175">Coiled coil</keyword>
<gene>
    <name evidence="2" type="ORF">MNB_SV-3-468</name>
</gene>
<reference evidence="2" key="1">
    <citation type="submission" date="2016-10" db="EMBL/GenBank/DDBJ databases">
        <authorList>
            <person name="de Groot N.N."/>
        </authorList>
    </citation>
    <scope>NUCLEOTIDE SEQUENCE</scope>
</reference>
<evidence type="ECO:0000256" key="1">
    <source>
        <dbReference type="SAM" id="Coils"/>
    </source>
</evidence>
<name>A0A1W1CYH6_9ZZZZ</name>
<dbReference type="EMBL" id="FPHI01000057">
    <property type="protein sequence ID" value="SFV70775.1"/>
    <property type="molecule type" value="Genomic_DNA"/>
</dbReference>
<organism evidence="2">
    <name type="scientific">hydrothermal vent metagenome</name>
    <dbReference type="NCBI Taxonomy" id="652676"/>
    <lineage>
        <taxon>unclassified sequences</taxon>
        <taxon>metagenomes</taxon>
        <taxon>ecological metagenomes</taxon>
    </lineage>
</organism>
<accession>A0A1W1CYH6</accession>
<sequence>MANSPVTHKLTVIENTSIDTSAVHNEPKSVSHHFKAEMAMALTALDTLYKENISAYANELHTRTHKIEKLQNHLDVLLKEKKPQTDRLQTHQHEIDYMLRLLERLTQEWTQKSLVIRELESELSQLNHSDKEREQILKTRNETLKNLTIEIEEIELSLLENELQKQNILLFLEPIEQEIKSLRETIKNLESEKRYIETTYLHKLSPSSASSNHALIEKS</sequence>
<proteinExistence type="predicted"/>
<feature type="coiled-coil region" evidence="1">
    <location>
        <begin position="137"/>
        <end position="199"/>
    </location>
</feature>
<dbReference type="AlphaFoldDB" id="A0A1W1CYH6"/>